<keyword evidence="2" id="KW-1185">Reference proteome</keyword>
<name>A0A3N1CSP4_9ACTN</name>
<dbReference type="EMBL" id="RJKE01000001">
    <property type="protein sequence ID" value="ROO84341.1"/>
    <property type="molecule type" value="Genomic_DNA"/>
</dbReference>
<gene>
    <name evidence="1" type="ORF">EDD29_1863</name>
</gene>
<sequence>MIAEGPGYAAFPVTAGPGAQPVYRAVVDDAAAVEFVEMSPDLASHAVETFVFQRIRAAWVLLGGGATRDEGVPHRVPAAQRDGLHLTVSQTYVTRKRKAPLLGPRHISLAEVHVSLETRTVTADGVPLPLAAHGCVPVLWSGRRPPLVEARASSGALLATLRPTPADRPRPAKAR</sequence>
<reference evidence="1 2" key="1">
    <citation type="submission" date="2018-11" db="EMBL/GenBank/DDBJ databases">
        <title>Sequencing the genomes of 1000 actinobacteria strains.</title>
        <authorList>
            <person name="Klenk H.-P."/>
        </authorList>
    </citation>
    <scope>NUCLEOTIDE SEQUENCE [LARGE SCALE GENOMIC DNA]</scope>
    <source>
        <strain evidence="1 2">DSM 44254</strain>
    </source>
</reference>
<dbReference type="AlphaFoldDB" id="A0A3N1CSP4"/>
<evidence type="ECO:0000313" key="1">
    <source>
        <dbReference type="EMBL" id="ROO84341.1"/>
    </source>
</evidence>
<organism evidence="1 2">
    <name type="scientific">Actinocorallia herbida</name>
    <dbReference type="NCBI Taxonomy" id="58109"/>
    <lineage>
        <taxon>Bacteria</taxon>
        <taxon>Bacillati</taxon>
        <taxon>Actinomycetota</taxon>
        <taxon>Actinomycetes</taxon>
        <taxon>Streptosporangiales</taxon>
        <taxon>Thermomonosporaceae</taxon>
        <taxon>Actinocorallia</taxon>
    </lineage>
</organism>
<accession>A0A3N1CSP4</accession>
<dbReference type="Proteomes" id="UP000272400">
    <property type="component" value="Unassembled WGS sequence"/>
</dbReference>
<comment type="caution">
    <text evidence="1">The sequence shown here is derived from an EMBL/GenBank/DDBJ whole genome shotgun (WGS) entry which is preliminary data.</text>
</comment>
<protein>
    <submittedName>
        <fullName evidence="1">Uncharacterized protein</fullName>
    </submittedName>
</protein>
<proteinExistence type="predicted"/>
<evidence type="ECO:0000313" key="2">
    <source>
        <dbReference type="Proteomes" id="UP000272400"/>
    </source>
</evidence>